<feature type="domain" description="Dienelactone hydrolase" evidence="1">
    <location>
        <begin position="13"/>
        <end position="230"/>
    </location>
</feature>
<dbReference type="Gene3D" id="3.40.50.1820">
    <property type="entry name" value="alpha/beta hydrolase"/>
    <property type="match status" value="1"/>
</dbReference>
<dbReference type="RefSeq" id="WP_310050982.1">
    <property type="nucleotide sequence ID" value="NZ_JAVDVW010000001.1"/>
</dbReference>
<accession>A0ABU1VJZ3</accession>
<dbReference type="InterPro" id="IPR002925">
    <property type="entry name" value="Dienelactn_hydro"/>
</dbReference>
<evidence type="ECO:0000313" key="2">
    <source>
        <dbReference type="EMBL" id="MDR7097801.1"/>
    </source>
</evidence>
<dbReference type="Pfam" id="PF01738">
    <property type="entry name" value="DLH"/>
    <property type="match status" value="1"/>
</dbReference>
<reference evidence="2 3" key="1">
    <citation type="submission" date="2023-07" db="EMBL/GenBank/DDBJ databases">
        <title>Sorghum-associated microbial communities from plants grown in Nebraska, USA.</title>
        <authorList>
            <person name="Schachtman D."/>
        </authorList>
    </citation>
    <scope>NUCLEOTIDE SEQUENCE [LARGE SCALE GENOMIC DNA]</scope>
    <source>
        <strain evidence="2 3">BE187</strain>
    </source>
</reference>
<comment type="caution">
    <text evidence="2">The sequence shown here is derived from an EMBL/GenBank/DDBJ whole genome shotgun (WGS) entry which is preliminary data.</text>
</comment>
<dbReference type="GO" id="GO:0016787">
    <property type="term" value="F:hydrolase activity"/>
    <property type="evidence" value="ECO:0007669"/>
    <property type="project" value="UniProtKB-KW"/>
</dbReference>
<dbReference type="SUPFAM" id="SSF53474">
    <property type="entry name" value="alpha/beta-Hydrolases"/>
    <property type="match status" value="1"/>
</dbReference>
<protein>
    <submittedName>
        <fullName evidence="2">Dienelactone hydrolase</fullName>
    </submittedName>
</protein>
<proteinExistence type="predicted"/>
<keyword evidence="2" id="KW-0378">Hydrolase</keyword>
<dbReference type="EMBL" id="JAVDVW010000001">
    <property type="protein sequence ID" value="MDR7097801.1"/>
    <property type="molecule type" value="Genomic_DNA"/>
</dbReference>
<sequence>MAFHEYRSGDDVFEGYIAYPEGSLVAPCVLIVHDWNGCGEPTYRLADEIAQLGYVAFAIDMYGKGKRGGSPEASSMLMEPLVANRAVIYERMQAAISAAKENPRVDKMAIAAIGHCFGGLCVLDGARRSLDLLGVVSVHGVLTALPESTGRITAKVLILHGNEDPLAPPKDVAAIADELTNAGADWQLHVFGHAMHAFTVTAANQPRFGLLYDKVAAKRAWALMIAFLAETFGYNRASQPREHDCPAAFNPF</sequence>
<dbReference type="Proteomes" id="UP001267878">
    <property type="component" value="Unassembled WGS sequence"/>
</dbReference>
<dbReference type="PANTHER" id="PTHR22946:SF0">
    <property type="entry name" value="DIENELACTONE HYDROLASE DOMAIN-CONTAINING PROTEIN"/>
    <property type="match status" value="1"/>
</dbReference>
<evidence type="ECO:0000313" key="3">
    <source>
        <dbReference type="Proteomes" id="UP001267878"/>
    </source>
</evidence>
<dbReference type="InterPro" id="IPR050261">
    <property type="entry name" value="FrsA_esterase"/>
</dbReference>
<organism evidence="2 3">
    <name type="scientific">Agrilutibacter niabensis</name>
    <dbReference type="NCBI Taxonomy" id="380628"/>
    <lineage>
        <taxon>Bacteria</taxon>
        <taxon>Pseudomonadati</taxon>
        <taxon>Pseudomonadota</taxon>
        <taxon>Gammaproteobacteria</taxon>
        <taxon>Lysobacterales</taxon>
        <taxon>Lysobacteraceae</taxon>
        <taxon>Agrilutibacter</taxon>
    </lineage>
</organism>
<name>A0ABU1VJZ3_9GAMM</name>
<dbReference type="PANTHER" id="PTHR22946">
    <property type="entry name" value="DIENELACTONE HYDROLASE DOMAIN-CONTAINING PROTEIN-RELATED"/>
    <property type="match status" value="1"/>
</dbReference>
<gene>
    <name evidence="2" type="ORF">J2X04_000148</name>
</gene>
<keyword evidence="3" id="KW-1185">Reference proteome</keyword>
<evidence type="ECO:0000259" key="1">
    <source>
        <dbReference type="Pfam" id="PF01738"/>
    </source>
</evidence>
<dbReference type="InterPro" id="IPR029058">
    <property type="entry name" value="AB_hydrolase_fold"/>
</dbReference>